<dbReference type="Pfam" id="PF05024">
    <property type="entry name" value="Gpi1"/>
    <property type="match status" value="1"/>
</dbReference>
<dbReference type="InterPro" id="IPR007720">
    <property type="entry name" value="PigQ/GPI1"/>
</dbReference>
<gene>
    <name evidence="3" type="ORF">BCV70DRAFT_197073</name>
</gene>
<organism evidence="3 4">
    <name type="scientific">Testicularia cyperi</name>
    <dbReference type="NCBI Taxonomy" id="1882483"/>
    <lineage>
        <taxon>Eukaryota</taxon>
        <taxon>Fungi</taxon>
        <taxon>Dikarya</taxon>
        <taxon>Basidiomycota</taxon>
        <taxon>Ustilaginomycotina</taxon>
        <taxon>Ustilaginomycetes</taxon>
        <taxon>Ustilaginales</taxon>
        <taxon>Anthracoideaceae</taxon>
        <taxon>Testicularia</taxon>
    </lineage>
</organism>
<proteinExistence type="predicted"/>
<dbReference type="OrthoDB" id="70250at2759"/>
<dbReference type="EMBL" id="KZ819188">
    <property type="protein sequence ID" value="PWZ02810.1"/>
    <property type="molecule type" value="Genomic_DNA"/>
</dbReference>
<keyword evidence="2" id="KW-1133">Transmembrane helix</keyword>
<keyword evidence="2" id="KW-0472">Membrane</keyword>
<feature type="transmembrane region" description="Helical" evidence="2">
    <location>
        <begin position="592"/>
        <end position="615"/>
    </location>
</feature>
<evidence type="ECO:0000256" key="2">
    <source>
        <dbReference type="SAM" id="Phobius"/>
    </source>
</evidence>
<accession>A0A317XY08</accession>
<dbReference type="FunCoup" id="A0A317XY08">
    <property type="interactions" value="149"/>
</dbReference>
<keyword evidence="2" id="KW-0812">Transmembrane</keyword>
<feature type="transmembrane region" description="Helical" evidence="2">
    <location>
        <begin position="556"/>
        <end position="580"/>
    </location>
</feature>
<evidence type="ECO:0000313" key="4">
    <source>
        <dbReference type="Proteomes" id="UP000246740"/>
    </source>
</evidence>
<dbReference type="InParanoid" id="A0A317XY08"/>
<evidence type="ECO:0000256" key="1">
    <source>
        <dbReference type="SAM" id="MobiDB-lite"/>
    </source>
</evidence>
<dbReference type="PANTHER" id="PTHR21329">
    <property type="entry name" value="PHOSPHATIDYLINOSITOL N-ACETYLGLUCOSAMINYLTRANSFERASE SUBUNIT Q-RELATED"/>
    <property type="match status" value="1"/>
</dbReference>
<feature type="transmembrane region" description="Helical" evidence="2">
    <location>
        <begin position="486"/>
        <end position="511"/>
    </location>
</feature>
<dbReference type="GO" id="GO:0006506">
    <property type="term" value="P:GPI anchor biosynthetic process"/>
    <property type="evidence" value="ECO:0007669"/>
    <property type="project" value="InterPro"/>
</dbReference>
<keyword evidence="4" id="KW-1185">Reference proteome</keyword>
<protein>
    <submittedName>
        <fullName evidence="3">Gpi1-domain-containing protein</fullName>
    </submittedName>
</protein>
<dbReference type="AlphaFoldDB" id="A0A317XY08"/>
<evidence type="ECO:0000313" key="3">
    <source>
        <dbReference type="EMBL" id="PWZ02810.1"/>
    </source>
</evidence>
<reference evidence="3 4" key="1">
    <citation type="journal article" date="2018" name="Mol. Biol. Evol.">
        <title>Broad Genomic Sampling Reveals a Smut Pathogenic Ancestry of the Fungal Clade Ustilaginomycotina.</title>
        <authorList>
            <person name="Kijpornyongpan T."/>
            <person name="Mondo S.J."/>
            <person name="Barry K."/>
            <person name="Sandor L."/>
            <person name="Lee J."/>
            <person name="Lipzen A."/>
            <person name="Pangilinan J."/>
            <person name="LaButti K."/>
            <person name="Hainaut M."/>
            <person name="Henrissat B."/>
            <person name="Grigoriev I.V."/>
            <person name="Spatafora J.W."/>
            <person name="Aime M.C."/>
        </authorList>
    </citation>
    <scope>NUCLEOTIDE SEQUENCE [LARGE SCALE GENOMIC DNA]</scope>
    <source>
        <strain evidence="3 4">MCA 3645</strain>
    </source>
</reference>
<dbReference type="STRING" id="1882483.A0A317XY08"/>
<dbReference type="Proteomes" id="UP000246740">
    <property type="component" value="Unassembled WGS sequence"/>
</dbReference>
<dbReference type="GO" id="GO:0016020">
    <property type="term" value="C:membrane"/>
    <property type="evidence" value="ECO:0007669"/>
    <property type="project" value="InterPro"/>
</dbReference>
<dbReference type="GO" id="GO:0005783">
    <property type="term" value="C:endoplasmic reticulum"/>
    <property type="evidence" value="ECO:0007669"/>
    <property type="project" value="TreeGrafter"/>
</dbReference>
<feature type="region of interest" description="Disordered" evidence="1">
    <location>
        <begin position="273"/>
        <end position="295"/>
    </location>
</feature>
<dbReference type="PANTHER" id="PTHR21329:SF3">
    <property type="entry name" value="PHOSPHATIDYLINOSITOL N-ACETYLGLUCOSAMINYLTRANSFERASE SUBUNIT Q"/>
    <property type="match status" value="1"/>
</dbReference>
<feature type="region of interest" description="Disordered" evidence="1">
    <location>
        <begin position="1"/>
        <end position="21"/>
    </location>
</feature>
<name>A0A317XY08_9BASI</name>
<feature type="compositionally biased region" description="Polar residues" evidence="1">
    <location>
        <begin position="275"/>
        <end position="295"/>
    </location>
</feature>
<sequence length="698" mass="77789">MSGHPVESFISPSERETDNHDHSAVSKVLVFWPSKLKRLDDHGSRAASALREDSCQLLLGKIVPGNVREVAVVVYGTAAPSAGTYSNAFGLGIVGSLRHQLRHEDGKAPQSRSISDHSVYLSAVQAENGRDLPRLEYVNLRSETHPITKITKSDASQLSCSISLIRYNAPNTRMLQHFSLEPLRLGPVSGEKLIRIGSLLLIENGKAVGYRQACREVYAPTKLEAKFYDLLLLDPLRWTELKEDQPRKGSFRQGTALRRAIGEINMIQARLGTRAKTSGRPNGSLSPSSDTVGNENDVSASHISVMLEGLLTSIKALLNYSLRTVPAKSGEKRQSNSLVTHLASAKQLNLRISQLLIVPRLASRLRRLRKQQKLETAEIAAPYIGLWNAVWLIANDVILGHALSLILLQYRSQIAELVRPAFQTYFLDGVLWLLDWLANWPAGLKLNTQLSLFFGDAYSSLTGSWRVHFLSLVLPRLENVIVGMALAGRVFGVTMVLCLLQDLLTICTLHITAFYTLSFRTMRMFVYVLSALYDLFRGKKRNALRGGRLDNASYELDQLLLGTTLFTLMAFLFPTIYVYYLAFGLVRLGVVGFQAAVIETCLGLLNHLPLFALMLRIKDPHRLPKGIWLEPTADSTSHQSPHRGYLETGRYVLRSNPLTLADIFEGYAEHVGGIQELPRMVLRCLLGRPLRHARSRNS</sequence>